<dbReference type="GO" id="GO:0005506">
    <property type="term" value="F:iron ion binding"/>
    <property type="evidence" value="ECO:0007669"/>
    <property type="project" value="InterPro"/>
</dbReference>
<dbReference type="InterPro" id="IPR001128">
    <property type="entry name" value="Cyt_P450"/>
</dbReference>
<evidence type="ECO:0000313" key="7">
    <source>
        <dbReference type="EMBL" id="KAF2647656.1"/>
    </source>
</evidence>
<reference evidence="7" key="1">
    <citation type="journal article" date="2020" name="Stud. Mycol.">
        <title>101 Dothideomycetes genomes: a test case for predicting lifestyles and emergence of pathogens.</title>
        <authorList>
            <person name="Haridas S."/>
            <person name="Albert R."/>
            <person name="Binder M."/>
            <person name="Bloem J."/>
            <person name="Labutti K."/>
            <person name="Salamov A."/>
            <person name="Andreopoulos B."/>
            <person name="Baker S."/>
            <person name="Barry K."/>
            <person name="Bills G."/>
            <person name="Bluhm B."/>
            <person name="Cannon C."/>
            <person name="Castanera R."/>
            <person name="Culley D."/>
            <person name="Daum C."/>
            <person name="Ezra D."/>
            <person name="Gonzalez J."/>
            <person name="Henrissat B."/>
            <person name="Kuo A."/>
            <person name="Liang C."/>
            <person name="Lipzen A."/>
            <person name="Lutzoni F."/>
            <person name="Magnuson J."/>
            <person name="Mondo S."/>
            <person name="Nolan M."/>
            <person name="Ohm R."/>
            <person name="Pangilinan J."/>
            <person name="Park H.-J."/>
            <person name="Ramirez L."/>
            <person name="Alfaro M."/>
            <person name="Sun H."/>
            <person name="Tritt A."/>
            <person name="Yoshinaga Y."/>
            <person name="Zwiers L.-H."/>
            <person name="Turgeon B."/>
            <person name="Goodwin S."/>
            <person name="Spatafora J."/>
            <person name="Crous P."/>
            <person name="Grigoriev I."/>
        </authorList>
    </citation>
    <scope>NUCLEOTIDE SEQUENCE</scope>
    <source>
        <strain evidence="7">CBS 122681</strain>
    </source>
</reference>
<keyword evidence="4 6" id="KW-0479">Metal-binding</keyword>
<dbReference type="InterPro" id="IPR050529">
    <property type="entry name" value="CYP450_sterol_14alpha_dmase"/>
</dbReference>
<dbReference type="Gene3D" id="1.10.630.10">
    <property type="entry name" value="Cytochrome P450"/>
    <property type="match status" value="1"/>
</dbReference>
<evidence type="ECO:0000256" key="6">
    <source>
        <dbReference type="PIRSR" id="PIRSR602403-1"/>
    </source>
</evidence>
<evidence type="ECO:0000256" key="1">
    <source>
        <dbReference type="ARBA" id="ARBA00001971"/>
    </source>
</evidence>
<comment type="cofactor">
    <cofactor evidence="1 6">
        <name>heme</name>
        <dbReference type="ChEBI" id="CHEBI:30413"/>
    </cofactor>
</comment>
<gene>
    <name evidence="7" type="ORF">K491DRAFT_772408</name>
</gene>
<dbReference type="EMBL" id="MU004594">
    <property type="protein sequence ID" value="KAF2647656.1"/>
    <property type="molecule type" value="Genomic_DNA"/>
</dbReference>
<dbReference type="GO" id="GO:0020037">
    <property type="term" value="F:heme binding"/>
    <property type="evidence" value="ECO:0007669"/>
    <property type="project" value="InterPro"/>
</dbReference>
<name>A0A6A6SIN7_9PLEO</name>
<comment type="similarity">
    <text evidence="2">Belongs to the cytochrome P450 family.</text>
</comment>
<dbReference type="OrthoDB" id="3366823at2759"/>
<dbReference type="GO" id="GO:0016705">
    <property type="term" value="F:oxidoreductase activity, acting on paired donors, with incorporation or reduction of molecular oxygen"/>
    <property type="evidence" value="ECO:0007669"/>
    <property type="project" value="InterPro"/>
</dbReference>
<evidence type="ECO:0000256" key="3">
    <source>
        <dbReference type="ARBA" id="ARBA00022617"/>
    </source>
</evidence>
<evidence type="ECO:0000256" key="5">
    <source>
        <dbReference type="ARBA" id="ARBA00023004"/>
    </source>
</evidence>
<evidence type="ECO:0000313" key="8">
    <source>
        <dbReference type="Proteomes" id="UP000799324"/>
    </source>
</evidence>
<evidence type="ECO:0000256" key="2">
    <source>
        <dbReference type="ARBA" id="ARBA00010617"/>
    </source>
</evidence>
<dbReference type="InterPro" id="IPR002403">
    <property type="entry name" value="Cyt_P450_E_grp-IV"/>
</dbReference>
<proteinExistence type="inferred from homology"/>
<evidence type="ECO:0000256" key="4">
    <source>
        <dbReference type="ARBA" id="ARBA00022723"/>
    </source>
</evidence>
<accession>A0A6A6SIN7</accession>
<keyword evidence="3 6" id="KW-0349">Heme</keyword>
<dbReference type="Pfam" id="PF00067">
    <property type="entry name" value="p450"/>
    <property type="match status" value="1"/>
</dbReference>
<dbReference type="InterPro" id="IPR036396">
    <property type="entry name" value="Cyt_P450_sf"/>
</dbReference>
<dbReference type="AlphaFoldDB" id="A0A6A6SIN7"/>
<keyword evidence="8" id="KW-1185">Reference proteome</keyword>
<sequence length="514" mass="59490">MALRPKKRKQPPHLPECIPCVSNTFQYLTDMGSFLHRISGIVGFTLVRKQVYMVAGARYTQNLLGPPHIMDPNMFHTLLMDKHWNMSKNEIKLFENDTSGRRKTPTLGMEHIPTERRHWYNHHLLYAEFLSSAKYTQCLADTFLRLFSERLRAESSHLWTTVSLHEFMKLNMTEAAIKSMFGSKILELNPDLIRTYWEFDEVAGILVWGLPRFLSPHPYAIRDRLHSMTSQMTDYAWQNFDWNGPDVSADWDPYFGSRFSREVARWFRNAGFSDRTASGHTMATLFGLNGNTIPIATWMLMEIIQDPQLSSKVRSEVDQAFVIDETGQRQVDIKQLFGLPLIQSIYIEVLRMHISFNVTREVKKDIFIDGYRIKKGSILQCPSQIAHYDEAAWGHEGHPASAFWAQRHLAEEHVSVASDSKVGMITPNFSMTARPTSFFPFGFGYAMCPGRHFAKREIIMAVAMIIDRFDIEFVNWTHVDGSVSDRSAQNDMKYAGTAGMPPDRDMRIRWKRRW</sequence>
<dbReference type="CDD" id="cd11040">
    <property type="entry name" value="CYP7_CYP8-like"/>
    <property type="match status" value="1"/>
</dbReference>
<keyword evidence="5 6" id="KW-0408">Iron</keyword>
<protein>
    <submittedName>
        <fullName evidence="7">Cytochrome P450</fullName>
    </submittedName>
</protein>
<dbReference type="Proteomes" id="UP000799324">
    <property type="component" value="Unassembled WGS sequence"/>
</dbReference>
<organism evidence="7 8">
    <name type="scientific">Lophiostoma macrostomum CBS 122681</name>
    <dbReference type="NCBI Taxonomy" id="1314788"/>
    <lineage>
        <taxon>Eukaryota</taxon>
        <taxon>Fungi</taxon>
        <taxon>Dikarya</taxon>
        <taxon>Ascomycota</taxon>
        <taxon>Pezizomycotina</taxon>
        <taxon>Dothideomycetes</taxon>
        <taxon>Pleosporomycetidae</taxon>
        <taxon>Pleosporales</taxon>
        <taxon>Lophiostomataceae</taxon>
        <taxon>Lophiostoma</taxon>
    </lineage>
</organism>
<feature type="binding site" description="axial binding residue" evidence="6">
    <location>
        <position position="448"/>
    </location>
    <ligand>
        <name>heme</name>
        <dbReference type="ChEBI" id="CHEBI:30413"/>
    </ligand>
    <ligandPart>
        <name>Fe</name>
        <dbReference type="ChEBI" id="CHEBI:18248"/>
    </ligandPart>
</feature>
<dbReference type="SUPFAM" id="SSF48264">
    <property type="entry name" value="Cytochrome P450"/>
    <property type="match status" value="1"/>
</dbReference>
<dbReference type="PANTHER" id="PTHR24304">
    <property type="entry name" value="CYTOCHROME P450 FAMILY 7"/>
    <property type="match status" value="1"/>
</dbReference>
<dbReference type="PANTHER" id="PTHR24304:SF2">
    <property type="entry name" value="24-HYDROXYCHOLESTEROL 7-ALPHA-HYDROXYLASE"/>
    <property type="match status" value="1"/>
</dbReference>
<dbReference type="GO" id="GO:0008395">
    <property type="term" value="F:steroid hydroxylase activity"/>
    <property type="evidence" value="ECO:0007669"/>
    <property type="project" value="TreeGrafter"/>
</dbReference>
<dbReference type="PRINTS" id="PR00465">
    <property type="entry name" value="EP450IV"/>
</dbReference>